<dbReference type="EMBL" id="CAJOBA010003694">
    <property type="protein sequence ID" value="CAF3690012.1"/>
    <property type="molecule type" value="Genomic_DNA"/>
</dbReference>
<dbReference type="OrthoDB" id="10035158at2759"/>
<evidence type="ECO:0000313" key="5">
    <source>
        <dbReference type="EMBL" id="CAF3706846.1"/>
    </source>
</evidence>
<feature type="compositionally biased region" description="Low complexity" evidence="1">
    <location>
        <begin position="229"/>
        <end position="241"/>
    </location>
</feature>
<dbReference type="EMBL" id="CAJNOQ010001937">
    <property type="protein sequence ID" value="CAF0928495.1"/>
    <property type="molecule type" value="Genomic_DNA"/>
</dbReference>
<evidence type="ECO:0000313" key="4">
    <source>
        <dbReference type="EMBL" id="CAF3690012.1"/>
    </source>
</evidence>
<feature type="compositionally biased region" description="Polar residues" evidence="1">
    <location>
        <begin position="215"/>
        <end position="228"/>
    </location>
</feature>
<evidence type="ECO:0000256" key="1">
    <source>
        <dbReference type="SAM" id="MobiDB-lite"/>
    </source>
</evidence>
<dbReference type="Proteomes" id="UP000663829">
    <property type="component" value="Unassembled WGS sequence"/>
</dbReference>
<evidence type="ECO:0000313" key="2">
    <source>
        <dbReference type="EMBL" id="CAF0910881.1"/>
    </source>
</evidence>
<dbReference type="Proteomes" id="UP000677228">
    <property type="component" value="Unassembled WGS sequence"/>
</dbReference>
<feature type="compositionally biased region" description="Low complexity" evidence="1">
    <location>
        <begin position="86"/>
        <end position="107"/>
    </location>
</feature>
<feature type="compositionally biased region" description="Low complexity" evidence="1">
    <location>
        <begin position="21"/>
        <end position="35"/>
    </location>
</feature>
<name>A0A814BHL6_9BILA</name>
<accession>A0A814BHL6</accession>
<feature type="region of interest" description="Disordered" evidence="1">
    <location>
        <begin position="215"/>
        <end position="241"/>
    </location>
</feature>
<sequence>MQERAHTLPLFSLSRNVHNQSSMPPDSNINNNNNDNFDDPSRSQQVFDSASNSTPELNLLLDKLTEILRFRSRRHLLTSHHHHSQHTSGDKSGTFSSSSSSLATAAVTGGGGTTGTVLKRLQSGSVEPLDDRLTRTIYHNAGVSSMNSSSHSASASYYSHQTQQKSSSLSSTQSRRTDMTSGINEKTKRRLPSLLQRLIDEGNLIKEAVRRLKTQRFTPQFKQTTPSSTPNHNQQQPTNQTPTKINNILQQKQQMPPPRQPPCCLTPNTQNGIMIPNQLSDPPTQTTSSPSRFSWIPSAVFGLTSSNSSGSGSPLRSCFSHDRTPMEIGGCGGPISITGGQEYQ</sequence>
<evidence type="ECO:0000313" key="3">
    <source>
        <dbReference type="EMBL" id="CAF0928495.1"/>
    </source>
</evidence>
<dbReference type="Proteomes" id="UP000681722">
    <property type="component" value="Unassembled WGS sequence"/>
</dbReference>
<feature type="compositionally biased region" description="Low complexity" evidence="1">
    <location>
        <begin position="144"/>
        <end position="174"/>
    </location>
</feature>
<comment type="caution">
    <text evidence="3">The sequence shown here is derived from an EMBL/GenBank/DDBJ whole genome shotgun (WGS) entry which is preliminary data.</text>
</comment>
<proteinExistence type="predicted"/>
<organism evidence="3 6">
    <name type="scientific">Didymodactylos carnosus</name>
    <dbReference type="NCBI Taxonomy" id="1234261"/>
    <lineage>
        <taxon>Eukaryota</taxon>
        <taxon>Metazoa</taxon>
        <taxon>Spiralia</taxon>
        <taxon>Gnathifera</taxon>
        <taxon>Rotifera</taxon>
        <taxon>Eurotatoria</taxon>
        <taxon>Bdelloidea</taxon>
        <taxon>Philodinida</taxon>
        <taxon>Philodinidae</taxon>
        <taxon>Didymodactylos</taxon>
    </lineage>
</organism>
<protein>
    <submittedName>
        <fullName evidence="3">Uncharacterized protein</fullName>
    </submittedName>
</protein>
<feature type="compositionally biased region" description="Polar residues" evidence="1">
    <location>
        <begin position="42"/>
        <end position="53"/>
    </location>
</feature>
<dbReference type="EMBL" id="CAJOBC010001937">
    <property type="protein sequence ID" value="CAF3706846.1"/>
    <property type="molecule type" value="Genomic_DNA"/>
</dbReference>
<gene>
    <name evidence="3" type="ORF">GPM918_LOCUS10052</name>
    <name evidence="2" type="ORF">OVA965_LOCUS10115</name>
    <name evidence="5" type="ORF">SRO942_LOCUS10053</name>
    <name evidence="4" type="ORF">TMI583_LOCUS10111</name>
</gene>
<feature type="region of interest" description="Disordered" evidence="1">
    <location>
        <begin position="78"/>
        <end position="118"/>
    </location>
</feature>
<evidence type="ECO:0000313" key="6">
    <source>
        <dbReference type="Proteomes" id="UP000663829"/>
    </source>
</evidence>
<dbReference type="AlphaFoldDB" id="A0A814BHL6"/>
<dbReference type="EMBL" id="CAJNOK010003693">
    <property type="protein sequence ID" value="CAF0910881.1"/>
    <property type="molecule type" value="Genomic_DNA"/>
</dbReference>
<feature type="region of interest" description="Disordered" evidence="1">
    <location>
        <begin position="144"/>
        <end position="189"/>
    </location>
</feature>
<feature type="region of interest" description="Disordered" evidence="1">
    <location>
        <begin position="1"/>
        <end position="53"/>
    </location>
</feature>
<dbReference type="Proteomes" id="UP000682733">
    <property type="component" value="Unassembled WGS sequence"/>
</dbReference>
<keyword evidence="6" id="KW-1185">Reference proteome</keyword>
<reference evidence="3" key="1">
    <citation type="submission" date="2021-02" db="EMBL/GenBank/DDBJ databases">
        <authorList>
            <person name="Nowell W R."/>
        </authorList>
    </citation>
    <scope>NUCLEOTIDE SEQUENCE</scope>
</reference>